<comment type="caution">
    <text evidence="3">The sequence shown here is derived from an EMBL/GenBank/DDBJ whole genome shotgun (WGS) entry which is preliminary data.</text>
</comment>
<sequence>MDTTHIADEGSSVQLTAPSLNDHPLLNSEAMARMQAPPNSNEADICALQQIDDVDSQGLIRLYKLQGLAKKPSLSSSKKRRRWLCEQLGLIARCQRESNFLNLSKEEMQAIKRHNEILAMKKEAHFRNMFSSYITGIIGDEGIMKEMNELVAKHDHMLANKRMSLHHRWHEQVFRNVNEQVESKLKLLTPDQIKDKIRYFHYQYINASNQRLLFLDVIDNTFYNPFESLRYSIKYNSNFCDPLKHDLEKAKSEMLVKGERASRDARTRETLDASMWHHPKFRSTIWGHLNADDEDGSQVTVKNLEKWHSHDVLYNGKIDVSKPSDEAPLRGKRIVPNQGKGWSFREMHEGKGRVYGLPCMTQPKLQLYYT</sequence>
<evidence type="ECO:0000256" key="1">
    <source>
        <dbReference type="ARBA" id="ARBA00007753"/>
    </source>
</evidence>
<protein>
    <submittedName>
        <fullName evidence="3">Uncharacterized protein</fullName>
    </submittedName>
</protein>
<keyword evidence="4" id="KW-1185">Reference proteome</keyword>
<dbReference type="Proteomes" id="UP000886520">
    <property type="component" value="Chromosome 19"/>
</dbReference>
<organism evidence="3 4">
    <name type="scientific">Adiantum capillus-veneris</name>
    <name type="common">Maidenhair fern</name>
    <dbReference type="NCBI Taxonomy" id="13818"/>
    <lineage>
        <taxon>Eukaryota</taxon>
        <taxon>Viridiplantae</taxon>
        <taxon>Streptophyta</taxon>
        <taxon>Embryophyta</taxon>
        <taxon>Tracheophyta</taxon>
        <taxon>Polypodiopsida</taxon>
        <taxon>Polypodiidae</taxon>
        <taxon>Polypodiales</taxon>
        <taxon>Pteridineae</taxon>
        <taxon>Pteridaceae</taxon>
        <taxon>Vittarioideae</taxon>
        <taxon>Adiantum</taxon>
    </lineage>
</organism>
<dbReference type="OrthoDB" id="1892626at2759"/>
<dbReference type="EMBL" id="JABFUD020000019">
    <property type="protein sequence ID" value="KAI5064706.1"/>
    <property type="molecule type" value="Genomic_DNA"/>
</dbReference>
<comment type="similarity">
    <text evidence="1">Belongs to the FAM228 family.</text>
</comment>
<feature type="region of interest" description="Disordered" evidence="2">
    <location>
        <begin position="1"/>
        <end position="21"/>
    </location>
</feature>
<evidence type="ECO:0000256" key="2">
    <source>
        <dbReference type="SAM" id="MobiDB-lite"/>
    </source>
</evidence>
<proteinExistence type="inferred from homology"/>
<dbReference type="InterPro" id="IPR040046">
    <property type="entry name" value="FAM228"/>
</dbReference>
<evidence type="ECO:0000313" key="4">
    <source>
        <dbReference type="Proteomes" id="UP000886520"/>
    </source>
</evidence>
<reference evidence="3" key="1">
    <citation type="submission" date="2021-01" db="EMBL/GenBank/DDBJ databases">
        <title>Adiantum capillus-veneris genome.</title>
        <authorList>
            <person name="Fang Y."/>
            <person name="Liao Q."/>
        </authorList>
    </citation>
    <scope>NUCLEOTIDE SEQUENCE</scope>
    <source>
        <strain evidence="3">H3</strain>
        <tissue evidence="3">Leaf</tissue>
    </source>
</reference>
<gene>
    <name evidence="3" type="ORF">GOP47_0019401</name>
</gene>
<dbReference type="PANTHER" id="PTHR28584">
    <property type="entry name" value="FAMILY WITH SEQUENCE SIMILARITY 228 MEMBER A"/>
    <property type="match status" value="1"/>
</dbReference>
<dbReference type="AlphaFoldDB" id="A0A9D4Z9K8"/>
<name>A0A9D4Z9K8_ADICA</name>
<evidence type="ECO:0000313" key="3">
    <source>
        <dbReference type="EMBL" id="KAI5064706.1"/>
    </source>
</evidence>
<dbReference type="PANTHER" id="PTHR28584:SF1">
    <property type="entry name" value="PROTEIN FAM228B"/>
    <property type="match status" value="1"/>
</dbReference>
<accession>A0A9D4Z9K8</accession>